<feature type="region of interest" description="Disordered" evidence="1">
    <location>
        <begin position="50"/>
        <end position="130"/>
    </location>
</feature>
<accession>A0A8H2ZTR8</accession>
<protein>
    <submittedName>
        <fullName evidence="2">961f839f-fdb2-4c10-b770-90232179ec04-CDS</fullName>
    </submittedName>
</protein>
<proteinExistence type="predicted"/>
<evidence type="ECO:0000313" key="2">
    <source>
        <dbReference type="EMBL" id="CAD6448196.1"/>
    </source>
</evidence>
<dbReference type="OrthoDB" id="3519533at2759"/>
<keyword evidence="3" id="KW-1185">Reference proteome</keyword>
<feature type="compositionally biased region" description="Basic and acidic residues" evidence="1">
    <location>
        <begin position="103"/>
        <end position="127"/>
    </location>
</feature>
<gene>
    <name evidence="2" type="ORF">SCLTRI_LOCUS7988</name>
</gene>
<dbReference type="Proteomes" id="UP000624404">
    <property type="component" value="Unassembled WGS sequence"/>
</dbReference>
<feature type="region of interest" description="Disordered" evidence="1">
    <location>
        <begin position="159"/>
        <end position="188"/>
    </location>
</feature>
<organism evidence="2 3">
    <name type="scientific">Sclerotinia trifoliorum</name>
    <dbReference type="NCBI Taxonomy" id="28548"/>
    <lineage>
        <taxon>Eukaryota</taxon>
        <taxon>Fungi</taxon>
        <taxon>Dikarya</taxon>
        <taxon>Ascomycota</taxon>
        <taxon>Pezizomycotina</taxon>
        <taxon>Leotiomycetes</taxon>
        <taxon>Helotiales</taxon>
        <taxon>Sclerotiniaceae</taxon>
        <taxon>Sclerotinia</taxon>
    </lineage>
</organism>
<reference evidence="2" key="1">
    <citation type="submission" date="2020-10" db="EMBL/GenBank/DDBJ databases">
        <authorList>
            <person name="Kusch S."/>
        </authorList>
    </citation>
    <scope>NUCLEOTIDE SEQUENCE</scope>
    <source>
        <strain evidence="2">SwB9</strain>
    </source>
</reference>
<evidence type="ECO:0000256" key="1">
    <source>
        <dbReference type="SAM" id="MobiDB-lite"/>
    </source>
</evidence>
<evidence type="ECO:0000313" key="3">
    <source>
        <dbReference type="Proteomes" id="UP000624404"/>
    </source>
</evidence>
<comment type="caution">
    <text evidence="2">The sequence shown here is derived from an EMBL/GenBank/DDBJ whole genome shotgun (WGS) entry which is preliminary data.</text>
</comment>
<dbReference type="EMBL" id="CAJHIA010000030">
    <property type="protein sequence ID" value="CAD6448196.1"/>
    <property type="molecule type" value="Genomic_DNA"/>
</dbReference>
<sequence>MDPSSIPSPPKLQVAHVLADLNTLKQAPPKATLSFLRTLSTISADIHERKTSIHSQPVPTFDRLGRRIPSTPHVIQPPSAFQSPSPPLRKRSSMESIDLPETEEAKAESRERRLERTSSGKDEESMRAKTLLAYYNNRDKLQEKGEKGLALSQERVNKALNEQAEKRHQVRKRASVGRLGVPDTASYF</sequence>
<name>A0A8H2ZTR8_9HELO</name>
<dbReference type="AlphaFoldDB" id="A0A8H2ZTR8"/>